<keyword evidence="2 4" id="KW-0067">ATP-binding</keyword>
<dbReference type="Gene3D" id="3.40.50.300">
    <property type="entry name" value="P-loop containing nucleotide triphosphate hydrolases"/>
    <property type="match status" value="1"/>
</dbReference>
<gene>
    <name evidence="4" type="ORF">QX51_05680</name>
</gene>
<evidence type="ECO:0000313" key="5">
    <source>
        <dbReference type="Proteomes" id="UP000031189"/>
    </source>
</evidence>
<proteinExistence type="predicted"/>
<dbReference type="Pfam" id="PF00005">
    <property type="entry name" value="ABC_tran"/>
    <property type="match status" value="1"/>
</dbReference>
<dbReference type="STRING" id="1577792.QX51_05680"/>
<dbReference type="AlphaFoldDB" id="A0A0B3WTK6"/>
<evidence type="ECO:0000256" key="1">
    <source>
        <dbReference type="ARBA" id="ARBA00022741"/>
    </source>
</evidence>
<accession>A0A0B3WTK6</accession>
<dbReference type="SUPFAM" id="SSF52540">
    <property type="entry name" value="P-loop containing nucleoside triphosphate hydrolases"/>
    <property type="match status" value="1"/>
</dbReference>
<feature type="domain" description="ABC transporter" evidence="3">
    <location>
        <begin position="4"/>
        <end position="232"/>
    </location>
</feature>
<dbReference type="PANTHER" id="PTHR43582:SF2">
    <property type="entry name" value="LINEARMYCIN RESISTANCE ATP-BINDING PROTEIN LNRL"/>
    <property type="match status" value="1"/>
</dbReference>
<comment type="caution">
    <text evidence="4">The sequence shown here is derived from an EMBL/GenBank/DDBJ whole genome shotgun (WGS) entry which is preliminary data.</text>
</comment>
<reference evidence="4 5" key="1">
    <citation type="submission" date="2014-12" db="EMBL/GenBank/DDBJ databases">
        <title>Draft genome sequence of Terrisporobacter sp. 08-306576, isolated from the blood culture of a bacteremia patient.</title>
        <authorList>
            <person name="Lund L.C."/>
            <person name="Sydenham T.V."/>
            <person name="Hogh S.V."/>
            <person name="Skov M.N."/>
            <person name="Kemp M."/>
            <person name="Justesen U.S."/>
        </authorList>
    </citation>
    <scope>NUCLEOTIDE SEQUENCE [LARGE SCALE GENOMIC DNA]</scope>
    <source>
        <strain evidence="4 5">08-306576</strain>
    </source>
</reference>
<dbReference type="InterPro" id="IPR003593">
    <property type="entry name" value="AAA+_ATPase"/>
</dbReference>
<dbReference type="OrthoDB" id="1756772at2"/>
<dbReference type="GO" id="GO:0016887">
    <property type="term" value="F:ATP hydrolysis activity"/>
    <property type="evidence" value="ECO:0007669"/>
    <property type="project" value="InterPro"/>
</dbReference>
<dbReference type="PANTHER" id="PTHR43582">
    <property type="entry name" value="LINEARMYCIN RESISTANCE ATP-BINDING PROTEIN LNRL"/>
    <property type="match status" value="1"/>
</dbReference>
<evidence type="ECO:0000259" key="3">
    <source>
        <dbReference type="PROSITE" id="PS50893"/>
    </source>
</evidence>
<organism evidence="4 5">
    <name type="scientific">Terrisporobacter othiniensis</name>
    <dbReference type="NCBI Taxonomy" id="1577792"/>
    <lineage>
        <taxon>Bacteria</taxon>
        <taxon>Bacillati</taxon>
        <taxon>Bacillota</taxon>
        <taxon>Clostridia</taxon>
        <taxon>Peptostreptococcales</taxon>
        <taxon>Peptostreptococcaceae</taxon>
        <taxon>Terrisporobacter</taxon>
    </lineage>
</organism>
<name>A0A0B3WTK6_9FIRM</name>
<keyword evidence="1" id="KW-0547">Nucleotide-binding</keyword>
<dbReference type="RefSeq" id="WP_039678940.1">
    <property type="nucleotide sequence ID" value="NZ_JAWGXO010000005.1"/>
</dbReference>
<evidence type="ECO:0000256" key="2">
    <source>
        <dbReference type="ARBA" id="ARBA00022840"/>
    </source>
</evidence>
<sequence>MYILQVKDVHKSYNKTEAIKGVSFSIKEGEIYGLLGPNGAGKSTLIKIIAGIEKQDRGKIVFEEEVTNINKYKKNMGILTQDIAIYPSFTAYENISFFCSLYSYKGRELKRRVERSLEFVGLNDCRNKKAEEFSGGMMRRLHLACAIAHTPKLIIMDEPTVGIDPQSRNHILESVRKLKSEGVSIIYTSHYMEEIEEICDEICILDRGKIIAKGSSKYLKNNLIKNNTYIIILKNKIDNIENNIQKIDGVNYVSINGREIKCSYSKDINILQKLVNTIFNNGGVIESIKNELPTLENVFLNLTGKKLRN</sequence>
<dbReference type="InterPro" id="IPR027417">
    <property type="entry name" value="P-loop_NTPase"/>
</dbReference>
<evidence type="ECO:0000313" key="4">
    <source>
        <dbReference type="EMBL" id="KHS57910.1"/>
    </source>
</evidence>
<dbReference type="InterPro" id="IPR003439">
    <property type="entry name" value="ABC_transporter-like_ATP-bd"/>
</dbReference>
<protein>
    <submittedName>
        <fullName evidence="4">Antibiotic ABC transporter ATP-binding protein</fullName>
    </submittedName>
</protein>
<dbReference type="EMBL" id="JWHR01000060">
    <property type="protein sequence ID" value="KHS57910.1"/>
    <property type="molecule type" value="Genomic_DNA"/>
</dbReference>
<dbReference type="Proteomes" id="UP000031189">
    <property type="component" value="Unassembled WGS sequence"/>
</dbReference>
<dbReference type="SMART" id="SM00382">
    <property type="entry name" value="AAA"/>
    <property type="match status" value="1"/>
</dbReference>
<dbReference type="GO" id="GO:0005524">
    <property type="term" value="F:ATP binding"/>
    <property type="evidence" value="ECO:0007669"/>
    <property type="project" value="UniProtKB-KW"/>
</dbReference>
<dbReference type="PROSITE" id="PS50893">
    <property type="entry name" value="ABC_TRANSPORTER_2"/>
    <property type="match status" value="1"/>
</dbReference>
<keyword evidence="5" id="KW-1185">Reference proteome</keyword>